<gene>
    <name evidence="3" type="ORF">SAY87_026947</name>
</gene>
<dbReference type="InterPro" id="IPR020471">
    <property type="entry name" value="AKR"/>
</dbReference>
<organism evidence="3 4">
    <name type="scientific">Trapa incisa</name>
    <dbReference type="NCBI Taxonomy" id="236973"/>
    <lineage>
        <taxon>Eukaryota</taxon>
        <taxon>Viridiplantae</taxon>
        <taxon>Streptophyta</taxon>
        <taxon>Embryophyta</taxon>
        <taxon>Tracheophyta</taxon>
        <taxon>Spermatophyta</taxon>
        <taxon>Magnoliopsida</taxon>
        <taxon>eudicotyledons</taxon>
        <taxon>Gunneridae</taxon>
        <taxon>Pentapetalae</taxon>
        <taxon>rosids</taxon>
        <taxon>malvids</taxon>
        <taxon>Myrtales</taxon>
        <taxon>Lythraceae</taxon>
        <taxon>Trapa</taxon>
    </lineage>
</organism>
<keyword evidence="4" id="KW-1185">Reference proteome</keyword>
<protein>
    <recommendedName>
        <fullName evidence="2">NADP-dependent oxidoreductase domain-containing protein</fullName>
    </recommendedName>
</protein>
<name>A0AAN7JMF4_9MYRT</name>
<evidence type="ECO:0000259" key="2">
    <source>
        <dbReference type="Pfam" id="PF00248"/>
    </source>
</evidence>
<dbReference type="AlphaFoldDB" id="A0AAN7JMF4"/>
<dbReference type="EMBL" id="JAXIOK010000018">
    <property type="protein sequence ID" value="KAK4749498.1"/>
    <property type="molecule type" value="Genomic_DNA"/>
</dbReference>
<evidence type="ECO:0000256" key="1">
    <source>
        <dbReference type="SAM" id="MobiDB-lite"/>
    </source>
</evidence>
<evidence type="ECO:0000313" key="3">
    <source>
        <dbReference type="EMBL" id="KAK4749498.1"/>
    </source>
</evidence>
<accession>A0AAN7JMF4</accession>
<sequence length="110" mass="12246">MSGDIRFFELNTGAMMPSVGLGTWRADPGVVGDALSPRVSYVKREELWITSKLWNTDHAPEDVPKALDQTLSDLQLNYLDLYLIHWPVSMKNDSVGSSPENLTKPDIPST</sequence>
<dbReference type="Proteomes" id="UP001345219">
    <property type="component" value="Chromosome 21"/>
</dbReference>
<dbReference type="SUPFAM" id="SSF51430">
    <property type="entry name" value="NAD(P)-linked oxidoreductase"/>
    <property type="match status" value="1"/>
</dbReference>
<proteinExistence type="predicted"/>
<reference evidence="3 4" key="1">
    <citation type="journal article" date="2023" name="Hortic Res">
        <title>Pangenome of water caltrop reveals structural variations and asymmetric subgenome divergence after allopolyploidization.</title>
        <authorList>
            <person name="Zhang X."/>
            <person name="Chen Y."/>
            <person name="Wang L."/>
            <person name="Yuan Y."/>
            <person name="Fang M."/>
            <person name="Shi L."/>
            <person name="Lu R."/>
            <person name="Comes H.P."/>
            <person name="Ma Y."/>
            <person name="Chen Y."/>
            <person name="Huang G."/>
            <person name="Zhou Y."/>
            <person name="Zheng Z."/>
            <person name="Qiu Y."/>
        </authorList>
    </citation>
    <scope>NUCLEOTIDE SEQUENCE [LARGE SCALE GENOMIC DNA]</scope>
    <source>
        <tissue evidence="3">Roots</tissue>
    </source>
</reference>
<dbReference type="GO" id="GO:0016491">
    <property type="term" value="F:oxidoreductase activity"/>
    <property type="evidence" value="ECO:0007669"/>
    <property type="project" value="InterPro"/>
</dbReference>
<feature type="compositionally biased region" description="Polar residues" evidence="1">
    <location>
        <begin position="91"/>
        <end position="101"/>
    </location>
</feature>
<comment type="caution">
    <text evidence="3">The sequence shown here is derived from an EMBL/GenBank/DDBJ whole genome shotgun (WGS) entry which is preliminary data.</text>
</comment>
<dbReference type="InterPro" id="IPR036812">
    <property type="entry name" value="NAD(P)_OxRdtase_dom_sf"/>
</dbReference>
<dbReference type="PANTHER" id="PTHR11732">
    <property type="entry name" value="ALDO/KETO REDUCTASE"/>
    <property type="match status" value="1"/>
</dbReference>
<feature type="region of interest" description="Disordered" evidence="1">
    <location>
        <begin position="90"/>
        <end position="110"/>
    </location>
</feature>
<feature type="domain" description="NADP-dependent oxidoreductase" evidence="2">
    <location>
        <begin position="31"/>
        <end position="88"/>
    </location>
</feature>
<dbReference type="Gene3D" id="3.20.20.100">
    <property type="entry name" value="NADP-dependent oxidoreductase domain"/>
    <property type="match status" value="1"/>
</dbReference>
<dbReference type="Pfam" id="PF00248">
    <property type="entry name" value="Aldo_ket_red"/>
    <property type="match status" value="1"/>
</dbReference>
<evidence type="ECO:0000313" key="4">
    <source>
        <dbReference type="Proteomes" id="UP001345219"/>
    </source>
</evidence>
<dbReference type="InterPro" id="IPR023210">
    <property type="entry name" value="NADP_OxRdtase_dom"/>
</dbReference>